<dbReference type="STRING" id="1765722.AT728_20185"/>
<gene>
    <name evidence="7" type="ORF">AT728_20185</name>
</gene>
<dbReference type="InterPro" id="IPR000086">
    <property type="entry name" value="NUDIX_hydrolase_dom"/>
</dbReference>
<reference evidence="7 8" key="1">
    <citation type="submission" date="2015-12" db="EMBL/GenBank/DDBJ databases">
        <title>Draft genome sequence of Streptomyces silvensis ATCC 53525, a producer of novel hormone antagonists.</title>
        <authorList>
            <person name="Johnston C.W."/>
            <person name="Li Y."/>
            <person name="Magarvey N.A."/>
        </authorList>
    </citation>
    <scope>NUCLEOTIDE SEQUENCE [LARGE SCALE GENOMIC DNA]</scope>
    <source>
        <strain evidence="7 8">ATCC 53525</strain>
    </source>
</reference>
<dbReference type="PANTHER" id="PTHR43046">
    <property type="entry name" value="GDP-MANNOSE MANNOSYL HYDROLASE"/>
    <property type="match status" value="1"/>
</dbReference>
<dbReference type="InterPro" id="IPR020084">
    <property type="entry name" value="NUDIX_hydrolase_CS"/>
</dbReference>
<name>A0A0W7X5G2_9ACTN</name>
<dbReference type="PANTHER" id="PTHR43046:SF14">
    <property type="entry name" value="MUTT_NUDIX FAMILY PROTEIN"/>
    <property type="match status" value="1"/>
</dbReference>
<organism evidence="7 8">
    <name type="scientific">Streptomyces silvensis</name>
    <dbReference type="NCBI Taxonomy" id="1765722"/>
    <lineage>
        <taxon>Bacteria</taxon>
        <taxon>Bacillati</taxon>
        <taxon>Actinomycetota</taxon>
        <taxon>Actinomycetes</taxon>
        <taxon>Kitasatosporales</taxon>
        <taxon>Streptomycetaceae</taxon>
        <taxon>Streptomyces</taxon>
    </lineage>
</organism>
<comment type="cofactor">
    <cofactor evidence="1">
        <name>Mg(2+)</name>
        <dbReference type="ChEBI" id="CHEBI:18420"/>
    </cofactor>
</comment>
<protein>
    <recommendedName>
        <fullName evidence="6">Nudix hydrolase domain-containing protein</fullName>
    </recommendedName>
</protein>
<feature type="domain" description="Nudix hydrolase" evidence="6">
    <location>
        <begin position="85"/>
        <end position="214"/>
    </location>
</feature>
<feature type="region of interest" description="Disordered" evidence="5">
    <location>
        <begin position="16"/>
        <end position="37"/>
    </location>
</feature>
<dbReference type="Gene3D" id="3.90.79.10">
    <property type="entry name" value="Nucleoside Triphosphate Pyrophosphohydrolase"/>
    <property type="match status" value="1"/>
</dbReference>
<dbReference type="CDD" id="cd18876">
    <property type="entry name" value="NUDIX_Hydrolase"/>
    <property type="match status" value="1"/>
</dbReference>
<evidence type="ECO:0000259" key="6">
    <source>
        <dbReference type="PROSITE" id="PS51462"/>
    </source>
</evidence>
<dbReference type="PROSITE" id="PS51462">
    <property type="entry name" value="NUDIX"/>
    <property type="match status" value="1"/>
</dbReference>
<dbReference type="PROSITE" id="PS00893">
    <property type="entry name" value="NUDIX_BOX"/>
    <property type="match status" value="1"/>
</dbReference>
<comment type="caution">
    <text evidence="7">The sequence shown here is derived from an EMBL/GenBank/DDBJ whole genome shotgun (WGS) entry which is preliminary data.</text>
</comment>
<dbReference type="AlphaFoldDB" id="A0A0W7X5G2"/>
<dbReference type="PRINTS" id="PR00502">
    <property type="entry name" value="NUDIXFAMILY"/>
</dbReference>
<accession>A0A0W7X5G2</accession>
<dbReference type="GO" id="GO:0016787">
    <property type="term" value="F:hydrolase activity"/>
    <property type="evidence" value="ECO:0007669"/>
    <property type="project" value="UniProtKB-KW"/>
</dbReference>
<evidence type="ECO:0000256" key="4">
    <source>
        <dbReference type="RuleBase" id="RU003476"/>
    </source>
</evidence>
<dbReference type="EMBL" id="LOCL01000032">
    <property type="protein sequence ID" value="KUF17978.1"/>
    <property type="molecule type" value="Genomic_DNA"/>
</dbReference>
<evidence type="ECO:0000256" key="5">
    <source>
        <dbReference type="SAM" id="MobiDB-lite"/>
    </source>
</evidence>
<evidence type="ECO:0000256" key="3">
    <source>
        <dbReference type="ARBA" id="ARBA00022801"/>
    </source>
</evidence>
<evidence type="ECO:0000256" key="1">
    <source>
        <dbReference type="ARBA" id="ARBA00001946"/>
    </source>
</evidence>
<dbReference type="InterPro" id="IPR015797">
    <property type="entry name" value="NUDIX_hydrolase-like_dom_sf"/>
</dbReference>
<evidence type="ECO:0000256" key="2">
    <source>
        <dbReference type="ARBA" id="ARBA00005582"/>
    </source>
</evidence>
<dbReference type="Pfam" id="PF00293">
    <property type="entry name" value="NUDIX"/>
    <property type="match status" value="1"/>
</dbReference>
<dbReference type="SUPFAM" id="SSF55811">
    <property type="entry name" value="Nudix"/>
    <property type="match status" value="1"/>
</dbReference>
<sequence>MATFFGTARSLVVRPMERQWPESSSRRGGASTGRTTALGERATPVLVPTGRGWGPRSPSRPILMSRAHLKTGLIQEDAMDATATSLAASAGAIIADEHGDVLMVNPMYTAYWNLPGGHVEAGESPSAACAREIQAELGLDVEMGDLLVVAWVDSDGWMPRVYYIFDAGEISAEQRQAITLREDGAGEYRFASPERIDASLIPPFVKPMWDAALTARKDKRLVCLEVEV</sequence>
<proteinExistence type="inferred from homology"/>
<evidence type="ECO:0000313" key="7">
    <source>
        <dbReference type="EMBL" id="KUF17978.1"/>
    </source>
</evidence>
<evidence type="ECO:0000313" key="8">
    <source>
        <dbReference type="Proteomes" id="UP000054804"/>
    </source>
</evidence>
<keyword evidence="3 4" id="KW-0378">Hydrolase</keyword>
<feature type="compositionally biased region" description="Low complexity" evidence="5">
    <location>
        <begin position="26"/>
        <end position="37"/>
    </location>
</feature>
<comment type="similarity">
    <text evidence="2 4">Belongs to the Nudix hydrolase family.</text>
</comment>
<dbReference type="Proteomes" id="UP000054804">
    <property type="component" value="Unassembled WGS sequence"/>
</dbReference>
<keyword evidence="8" id="KW-1185">Reference proteome</keyword>
<dbReference type="InterPro" id="IPR020476">
    <property type="entry name" value="Nudix_hydrolase"/>
</dbReference>